<geneLocation type="plasmid" evidence="2">
    <name>201</name>
</geneLocation>
<name>A0A0D4ZZI1_9SPHN</name>
<dbReference type="EMBL" id="KM017070">
    <property type="protein sequence ID" value="AJW29346.1"/>
    <property type="molecule type" value="Genomic_DNA"/>
</dbReference>
<sequence>MVFPRAQQHGLSASSHHHWQNGMGVTSSDHQNNAANKD</sequence>
<dbReference type="AlphaFoldDB" id="A0A0D4ZZI1"/>
<gene>
    <name evidence="2" type="ORF">plasmid201_158</name>
</gene>
<feature type="region of interest" description="Disordered" evidence="1">
    <location>
        <begin position="1"/>
        <end position="38"/>
    </location>
</feature>
<keyword evidence="2" id="KW-0614">Plasmid</keyword>
<evidence type="ECO:0000313" key="2">
    <source>
        <dbReference type="EMBL" id="AJW29346.1"/>
    </source>
</evidence>
<reference evidence="2" key="1">
    <citation type="submission" date="2014-06" db="EMBL/GenBank/DDBJ databases">
        <title>Molecular and ecological studies on carbamate pesticide degrading bacteria isolated from agricultural soils.</title>
        <authorList>
            <person name="Kim D.-U."/>
            <person name="Ka J.-O."/>
        </authorList>
    </citation>
    <scope>NUCLEOTIDE SEQUENCE</scope>
    <source>
        <strain evidence="2">NS2</strain>
        <plasmid evidence="2">201</plasmid>
    </source>
</reference>
<proteinExistence type="predicted"/>
<evidence type="ECO:0000256" key="1">
    <source>
        <dbReference type="SAM" id="MobiDB-lite"/>
    </source>
</evidence>
<accession>A0A0D4ZZI1</accession>
<protein>
    <submittedName>
        <fullName evidence="2">Uncharacterized protein</fullName>
    </submittedName>
</protein>
<feature type="compositionally biased region" description="Polar residues" evidence="1">
    <location>
        <begin position="23"/>
        <end position="38"/>
    </location>
</feature>
<organism evidence="2">
    <name type="scientific">Sphingomonas sp. NS2</name>
    <dbReference type="NCBI Taxonomy" id="908605"/>
    <lineage>
        <taxon>Bacteria</taxon>
        <taxon>Pseudomonadati</taxon>
        <taxon>Pseudomonadota</taxon>
        <taxon>Alphaproteobacteria</taxon>
        <taxon>Sphingomonadales</taxon>
        <taxon>Sphingomonadaceae</taxon>
        <taxon>Sphingomonas</taxon>
    </lineage>
</organism>